<evidence type="ECO:0000256" key="12">
    <source>
        <dbReference type="PIRSR" id="PIRSR607828-1"/>
    </source>
</evidence>
<feature type="binding site" evidence="13">
    <location>
        <position position="258"/>
    </location>
    <ligand>
        <name>Fe cation</name>
        <dbReference type="ChEBI" id="CHEBI:24875"/>
        <label>1</label>
    </ligand>
</feature>
<dbReference type="GO" id="GO:0050113">
    <property type="term" value="F:inositol oxygenase activity"/>
    <property type="evidence" value="ECO:0007669"/>
    <property type="project" value="UniProtKB-UniRule"/>
</dbReference>
<feature type="binding site" evidence="12">
    <location>
        <begin position="150"/>
        <end position="152"/>
    </location>
    <ligand>
        <name>substrate</name>
    </ligand>
</feature>
<dbReference type="KEGG" id="spaa:SPAPADRAFT_138355"/>
<comment type="catalytic activity">
    <reaction evidence="11 14">
        <text>myo-inositol + O2 = D-glucuronate + H2O + H(+)</text>
        <dbReference type="Rhea" id="RHEA:23696"/>
        <dbReference type="ChEBI" id="CHEBI:15377"/>
        <dbReference type="ChEBI" id="CHEBI:15378"/>
        <dbReference type="ChEBI" id="CHEBI:15379"/>
        <dbReference type="ChEBI" id="CHEBI:17268"/>
        <dbReference type="ChEBI" id="CHEBI:58720"/>
        <dbReference type="EC" id="1.13.99.1"/>
    </reaction>
</comment>
<feature type="binding site" evidence="12">
    <location>
        <begin position="283"/>
        <end position="284"/>
    </location>
    <ligand>
        <name>substrate</name>
    </ligand>
</feature>
<evidence type="ECO:0000256" key="14">
    <source>
        <dbReference type="RuleBase" id="RU367039"/>
    </source>
</evidence>
<sequence length="349" mass="40966">MAVQKPSKGSITKPTDSAEEVFAKEGKVAGHILEKLDDEILNINRMQHGLRGASTMKQPSIEEEIELHDSGKEDEANENWHIASEYYKNIDTKAFRQYDLACDRVKQFYEEQHEKQTVAYNIQARINFKTKTRARMSIWEGLEKLNKLLDDSDPDTELSQIDHAIQTAEAIRRDGKPRWFQLVGLIHDLGKLLYFFDSKGQWDVVGDTFPVGCKFSKRIIFPDSFKVNPDFLNPLYNTKYGIYSKHCGLDKVMLSWGHDEYMYHVAKNNSTLPQEALAMIRYHSFYPWHQEYAYSYLMDDHDKEMLKAVRAFNTYDLYSKIDQQYDIEELKPYYLELIDEFFPNKVIDF</sequence>
<feature type="binding site" evidence="13">
    <location>
        <position position="187"/>
    </location>
    <ligand>
        <name>Fe cation</name>
        <dbReference type="ChEBI" id="CHEBI:24875"/>
        <label>1</label>
    </ligand>
</feature>
<comment type="similarity">
    <text evidence="3 14">Belongs to the myo-inositol oxygenase family.</text>
</comment>
<evidence type="ECO:0000256" key="5">
    <source>
        <dbReference type="ARBA" id="ARBA00019269"/>
    </source>
</evidence>
<keyword evidence="8 14" id="KW-0560">Oxidoreductase</keyword>
<feature type="binding site" evidence="12">
    <location>
        <position position="191"/>
    </location>
    <ligand>
        <name>substrate</name>
    </ligand>
</feature>
<dbReference type="HOGENOM" id="CLU_050259_0_0_1"/>
<dbReference type="GO" id="GO:0005737">
    <property type="term" value="C:cytoplasm"/>
    <property type="evidence" value="ECO:0007669"/>
    <property type="project" value="UniProtKB-SubCell"/>
</dbReference>
<dbReference type="Pfam" id="PF05153">
    <property type="entry name" value="MIOX"/>
    <property type="match status" value="1"/>
</dbReference>
<evidence type="ECO:0000256" key="10">
    <source>
        <dbReference type="ARBA" id="ARBA00029668"/>
    </source>
</evidence>
<feature type="binding site" evidence="13">
    <location>
        <position position="163"/>
    </location>
    <ligand>
        <name>Fe cation</name>
        <dbReference type="ChEBI" id="CHEBI:24875"/>
        <label>1</label>
    </ligand>
</feature>
<dbReference type="STRING" id="619300.G3APK3"/>
<feature type="binding site" evidence="13">
    <location>
        <position position="188"/>
    </location>
    <ligand>
        <name>Fe cation</name>
        <dbReference type="ChEBI" id="CHEBI:24875"/>
        <label>1</label>
    </ligand>
</feature>
<gene>
    <name evidence="15" type="ORF">SPAPADRAFT_138355</name>
</gene>
<keyword evidence="16" id="KW-1185">Reference proteome</keyword>
<dbReference type="InParanoid" id="G3APK3"/>
<feature type="binding site" evidence="13">
    <location>
        <position position="316"/>
    </location>
    <ligand>
        <name>Fe cation</name>
        <dbReference type="ChEBI" id="CHEBI:24875"/>
        <label>1</label>
    </ligand>
</feature>
<name>G3APK3_SPAPN</name>
<feature type="binding site" evidence="12">
    <location>
        <begin position="206"/>
        <end position="207"/>
    </location>
    <ligand>
        <name>substrate</name>
    </ligand>
</feature>
<dbReference type="OMA" id="RYNTKYG"/>
<dbReference type="EC" id="1.13.99.1" evidence="4 14"/>
<evidence type="ECO:0000256" key="13">
    <source>
        <dbReference type="PIRSR" id="PIRSR607828-2"/>
    </source>
</evidence>
<feature type="binding site" evidence="13">
    <location>
        <position position="283"/>
    </location>
    <ligand>
        <name>Fe cation</name>
        <dbReference type="ChEBI" id="CHEBI:24875"/>
        <label>1</label>
    </ligand>
</feature>
<evidence type="ECO:0000313" key="15">
    <source>
        <dbReference type="EMBL" id="EGW32174.1"/>
    </source>
</evidence>
<evidence type="ECO:0000256" key="6">
    <source>
        <dbReference type="ARBA" id="ARBA00022490"/>
    </source>
</evidence>
<dbReference type="OrthoDB" id="5151075at2759"/>
<feature type="binding site" evidence="12">
    <location>
        <position position="96"/>
    </location>
    <ligand>
        <name>substrate</name>
    </ligand>
</feature>
<dbReference type="EMBL" id="GL996502">
    <property type="protein sequence ID" value="EGW32174.1"/>
    <property type="molecule type" value="Genomic_DNA"/>
</dbReference>
<dbReference type="eggNOG" id="KOG1573">
    <property type="taxonomic scope" value="Eukaryota"/>
</dbReference>
<evidence type="ECO:0000256" key="3">
    <source>
        <dbReference type="ARBA" id="ARBA00005286"/>
    </source>
</evidence>
<dbReference type="GO" id="GO:0005506">
    <property type="term" value="F:iron ion binding"/>
    <property type="evidence" value="ECO:0007669"/>
    <property type="project" value="InterPro"/>
</dbReference>
<comment type="pathway">
    <text evidence="2 14">Polyol metabolism; myo-inositol degradation into D-glucuronate; D-glucuronate from myo-inositol: step 1/1.</text>
</comment>
<reference evidence="15 16" key="1">
    <citation type="journal article" date="2011" name="Proc. Natl. Acad. Sci. U.S.A.">
        <title>Comparative genomics of xylose-fermenting fungi for enhanced biofuel production.</title>
        <authorList>
            <person name="Wohlbach D.J."/>
            <person name="Kuo A."/>
            <person name="Sato T.K."/>
            <person name="Potts K.M."/>
            <person name="Salamov A.A."/>
            <person name="LaButti K.M."/>
            <person name="Sun H."/>
            <person name="Clum A."/>
            <person name="Pangilinan J.L."/>
            <person name="Lindquist E.A."/>
            <person name="Lucas S."/>
            <person name="Lapidus A."/>
            <person name="Jin M."/>
            <person name="Gunawan C."/>
            <person name="Balan V."/>
            <person name="Dale B.E."/>
            <person name="Jeffries T.W."/>
            <person name="Zinkel R."/>
            <person name="Barry K.W."/>
            <person name="Grigoriev I.V."/>
            <person name="Gasch A.P."/>
        </authorList>
    </citation>
    <scope>NUCLEOTIDE SEQUENCE [LARGE SCALE GENOMIC DNA]</scope>
    <source>
        <strain evidence="16">NRRL Y-27907 / 11-Y1</strain>
    </source>
</reference>
<proteinExistence type="inferred from homology"/>
<dbReference type="PANTHER" id="PTHR12588:SF0">
    <property type="entry name" value="INOSITOL OXYGENASE"/>
    <property type="match status" value="1"/>
</dbReference>
<keyword evidence="7 13" id="KW-0479">Metal-binding</keyword>
<comment type="subcellular location">
    <subcellularLocation>
        <location evidence="1 14">Cytoplasm</location>
    </subcellularLocation>
</comment>
<evidence type="ECO:0000256" key="7">
    <source>
        <dbReference type="ARBA" id="ARBA00022723"/>
    </source>
</evidence>
<keyword evidence="6 14" id="KW-0963">Cytoplasm</keyword>
<dbReference type="PANTHER" id="PTHR12588">
    <property type="entry name" value="MYOINOSITOL OXYGENASE"/>
    <property type="match status" value="1"/>
</dbReference>
<evidence type="ECO:0000256" key="8">
    <source>
        <dbReference type="ARBA" id="ARBA00023002"/>
    </source>
</evidence>
<organism evidence="16">
    <name type="scientific">Spathaspora passalidarum (strain NRRL Y-27907 / 11-Y1)</name>
    <dbReference type="NCBI Taxonomy" id="619300"/>
    <lineage>
        <taxon>Eukaryota</taxon>
        <taxon>Fungi</taxon>
        <taxon>Dikarya</taxon>
        <taxon>Ascomycota</taxon>
        <taxon>Saccharomycotina</taxon>
        <taxon>Pichiomycetes</taxon>
        <taxon>Debaryomycetaceae</taxon>
        <taxon>Spathaspora</taxon>
    </lineage>
</organism>
<comment type="cofactor">
    <cofactor evidence="13 14">
        <name>Fe cation</name>
        <dbReference type="ChEBI" id="CHEBI:24875"/>
    </cofactor>
    <text evidence="13 14">Binds 2 iron ions per subunit.</text>
</comment>
<evidence type="ECO:0000256" key="11">
    <source>
        <dbReference type="ARBA" id="ARBA00048271"/>
    </source>
</evidence>
<dbReference type="InterPro" id="IPR007828">
    <property type="entry name" value="Inositol_oxygenase"/>
</dbReference>
<evidence type="ECO:0000256" key="1">
    <source>
        <dbReference type="ARBA" id="ARBA00004496"/>
    </source>
</evidence>
<protein>
    <recommendedName>
        <fullName evidence="5 14">Inositol oxygenase</fullName>
        <ecNumber evidence="4 14">1.13.99.1</ecNumber>
    </recommendedName>
    <alternativeName>
        <fullName evidence="10 14">Myo-inositol oxygenase</fullName>
    </alternativeName>
</protein>
<dbReference type="Proteomes" id="UP000000709">
    <property type="component" value="Unassembled WGS sequence"/>
</dbReference>
<evidence type="ECO:0000256" key="4">
    <source>
        <dbReference type="ARBA" id="ARBA00011919"/>
    </source>
</evidence>
<keyword evidence="9 13" id="KW-0408">Iron</keyword>
<dbReference type="GeneID" id="18870115"/>
<dbReference type="RefSeq" id="XP_007375450.1">
    <property type="nucleotide sequence ID" value="XM_007375388.1"/>
</dbReference>
<dbReference type="UniPathway" id="UPA00111">
    <property type="reaction ID" value="UER00527"/>
</dbReference>
<dbReference type="AlphaFoldDB" id="G3APK3"/>
<dbReference type="GO" id="GO:0019310">
    <property type="term" value="P:inositol catabolic process"/>
    <property type="evidence" value="ECO:0007669"/>
    <property type="project" value="UniProtKB-UniRule"/>
</dbReference>
<accession>G3APK3</accession>
<evidence type="ECO:0000256" key="9">
    <source>
        <dbReference type="ARBA" id="ARBA00023004"/>
    </source>
</evidence>
<evidence type="ECO:0000256" key="2">
    <source>
        <dbReference type="ARBA" id="ARBA00005167"/>
    </source>
</evidence>
<evidence type="ECO:0000313" key="16">
    <source>
        <dbReference type="Proteomes" id="UP000000709"/>
    </source>
</evidence>
<dbReference type="SUPFAM" id="SSF109604">
    <property type="entry name" value="HD-domain/PDEase-like"/>
    <property type="match status" value="1"/>
</dbReference>
<dbReference type="Gene3D" id="1.10.3210.10">
    <property type="entry name" value="Hypothetical protein af1432"/>
    <property type="match status" value="1"/>
</dbReference>